<gene>
    <name evidence="5" type="ORF">WJX75_008363</name>
</gene>
<feature type="transmembrane region" description="Helical" evidence="3">
    <location>
        <begin position="85"/>
        <end position="114"/>
    </location>
</feature>
<evidence type="ECO:0000313" key="5">
    <source>
        <dbReference type="EMBL" id="KAK9918968.1"/>
    </source>
</evidence>
<dbReference type="EMBL" id="JALJOT010000001">
    <property type="protein sequence ID" value="KAK9918968.1"/>
    <property type="molecule type" value="Genomic_DNA"/>
</dbReference>
<dbReference type="Gene3D" id="3.40.50.2000">
    <property type="entry name" value="Glycogen Phosphorylase B"/>
    <property type="match status" value="2"/>
</dbReference>
<sequence length="1053" mass="117265">MQLSDDAIRAALRRPLSRGALDQGLLEPLWDSESEEGSEVEGDSSSGEEDDTGTPSAPPANSSSGAGKEAAQPILKRQVKPMKRLLAAAVNSLTYVALCTSILALGLVAGFLLASPLSSQTSAPVYELGPDLLAAQKLPAVPAGMAFGGEGVPDPSKFDFLVGDDFGVWQNKTMEGSSIVVEQSGIPGLSTVGGPHRSPRVPIKGSKGQLLPLPRSLRVCTMSADFWGLPTAGGTATAYGLLTSALSEDPSLDVTLLGVSKMMDKCIKGRKQQSRLNPRANYACFEDRHFEPFVVTTQPYEGLSHATLEWLKENQHLCDVLQVHEWGGVFTDIVTWSHFRQFRPGLRIAINSHGGHYWSTQGQLPRPTDIMSLRIDNGERATLEYADIALSPTRYIASWLRQRGWRLPEYRLPVPNMIADLDQAPKERVDKPVWRVAFFGRLEERKGIKLFVDAVQRLPKEILERPEFESYFVGAESKIDQVLSSTWLKAHTKHWTWKNFIMANTPRDKALATISADGILLVLASMIDNMPYVLAEASVMRIPLLIYDVGGVTEMIDPKQHADIICGTPKGDELAVRMREALLAGKLGISALSPRVTTGKEQWQEWHHDFFHNQQQDYIQDDIELHAKADTMNTDLEIITLREDKQTALELYEEVCDAEGCTERGCGVGGNATSAPPTILLLPPQFSVLNESRLPDLVRLLNIGELRKDAIGALTFGAEIPPYKDGALPTSPKLRYAFPTAPTWQIYEGEVEPWLMSDYCTDTVPVLLRRSTFCRAFAADAKDFRAYNSWVLSLMLGQAGLHLHTFPEVAFTLDKWTMQGYPCVLDKTPNRQLDIHVAANLMTDEMLMRTAQLTPEYRPLVDFHSQYSTTQATKGWRYGYTDASRPMERNTTFHQMVWHAHKNGHLADGRWQATEELIYPQLYRYILHPCVSWPGIPNMCGGLHTATGTLRFDSFLTQENVVIMLIYEVFPKCGDGVSFVVTLSPVDGSPVQTLHEAEYEVADKPTRQRLHFYLDKLSTGDKLDLLVYPRAQHDCDGALILEVQIWEQKAYKG</sequence>
<dbReference type="Pfam" id="PF00534">
    <property type="entry name" value="Glycos_transf_1"/>
    <property type="match status" value="1"/>
</dbReference>
<feature type="compositionally biased region" description="Acidic residues" evidence="2">
    <location>
        <begin position="30"/>
        <end position="52"/>
    </location>
</feature>
<keyword evidence="1" id="KW-0328">Glycosyltransferase</keyword>
<evidence type="ECO:0000313" key="6">
    <source>
        <dbReference type="Proteomes" id="UP001491310"/>
    </source>
</evidence>
<evidence type="ECO:0000256" key="1">
    <source>
        <dbReference type="ARBA" id="ARBA00022676"/>
    </source>
</evidence>
<comment type="caution">
    <text evidence="5">The sequence shown here is derived from an EMBL/GenBank/DDBJ whole genome shotgun (WGS) entry which is preliminary data.</text>
</comment>
<reference evidence="5 6" key="1">
    <citation type="journal article" date="2024" name="Nat. Commun.">
        <title>Phylogenomics reveals the evolutionary origins of lichenization in chlorophyte algae.</title>
        <authorList>
            <person name="Puginier C."/>
            <person name="Libourel C."/>
            <person name="Otte J."/>
            <person name="Skaloud P."/>
            <person name="Haon M."/>
            <person name="Grisel S."/>
            <person name="Petersen M."/>
            <person name="Berrin J.G."/>
            <person name="Delaux P.M."/>
            <person name="Dal Grande F."/>
            <person name="Keller J."/>
        </authorList>
    </citation>
    <scope>NUCLEOTIDE SEQUENCE [LARGE SCALE GENOMIC DNA]</scope>
    <source>
        <strain evidence="5 6">SAG 216-7</strain>
    </source>
</reference>
<keyword evidence="3" id="KW-0812">Transmembrane</keyword>
<feature type="domain" description="Glycosyl transferase family 1" evidence="4">
    <location>
        <begin position="426"/>
        <end position="583"/>
    </location>
</feature>
<keyword evidence="1" id="KW-0808">Transferase</keyword>
<evidence type="ECO:0000256" key="2">
    <source>
        <dbReference type="SAM" id="MobiDB-lite"/>
    </source>
</evidence>
<proteinExistence type="predicted"/>
<dbReference type="Proteomes" id="UP001491310">
    <property type="component" value="Unassembled WGS sequence"/>
</dbReference>
<dbReference type="CDD" id="cd03801">
    <property type="entry name" value="GT4_PimA-like"/>
    <property type="match status" value="1"/>
</dbReference>
<dbReference type="SUPFAM" id="SSF53756">
    <property type="entry name" value="UDP-Glycosyltransferase/glycogen phosphorylase"/>
    <property type="match status" value="1"/>
</dbReference>
<keyword evidence="6" id="KW-1185">Reference proteome</keyword>
<keyword evidence="3" id="KW-0472">Membrane</keyword>
<organism evidence="5 6">
    <name type="scientific">Coccomyxa subellipsoidea</name>
    <dbReference type="NCBI Taxonomy" id="248742"/>
    <lineage>
        <taxon>Eukaryota</taxon>
        <taxon>Viridiplantae</taxon>
        <taxon>Chlorophyta</taxon>
        <taxon>core chlorophytes</taxon>
        <taxon>Trebouxiophyceae</taxon>
        <taxon>Trebouxiophyceae incertae sedis</taxon>
        <taxon>Coccomyxaceae</taxon>
        <taxon>Coccomyxa</taxon>
    </lineage>
</organism>
<feature type="compositionally biased region" description="Low complexity" evidence="2">
    <location>
        <begin position="53"/>
        <end position="67"/>
    </location>
</feature>
<protein>
    <recommendedName>
        <fullName evidence="4">Glycosyl transferase family 1 domain-containing protein</fullName>
    </recommendedName>
</protein>
<accession>A0ABR2Z5M2</accession>
<keyword evidence="3" id="KW-1133">Transmembrane helix</keyword>
<dbReference type="InterPro" id="IPR001296">
    <property type="entry name" value="Glyco_trans_1"/>
</dbReference>
<evidence type="ECO:0000259" key="4">
    <source>
        <dbReference type="Pfam" id="PF00534"/>
    </source>
</evidence>
<evidence type="ECO:0000256" key="3">
    <source>
        <dbReference type="SAM" id="Phobius"/>
    </source>
</evidence>
<feature type="region of interest" description="Disordered" evidence="2">
    <location>
        <begin position="24"/>
        <end position="71"/>
    </location>
</feature>
<name>A0ABR2Z5M2_9CHLO</name>